<dbReference type="Proteomes" id="UP000267268">
    <property type="component" value="Chromosome 1"/>
</dbReference>
<name>A0A3Q9FLT6_9BACT</name>
<dbReference type="OrthoDB" id="850028at2"/>
<dbReference type="SUPFAM" id="SSF53448">
    <property type="entry name" value="Nucleotide-diphospho-sugar transferases"/>
    <property type="match status" value="1"/>
</dbReference>
<protein>
    <recommendedName>
        <fullName evidence="3">Glycosyl transferase</fullName>
    </recommendedName>
</protein>
<evidence type="ECO:0008006" key="3">
    <source>
        <dbReference type="Google" id="ProtNLM"/>
    </source>
</evidence>
<dbReference type="AlphaFoldDB" id="A0A3Q9FLT6"/>
<dbReference type="KEGG" id="fll:EI427_02500"/>
<organism evidence="1 2">
    <name type="scientific">Flammeovirga pectinis</name>
    <dbReference type="NCBI Taxonomy" id="2494373"/>
    <lineage>
        <taxon>Bacteria</taxon>
        <taxon>Pseudomonadati</taxon>
        <taxon>Bacteroidota</taxon>
        <taxon>Cytophagia</taxon>
        <taxon>Cytophagales</taxon>
        <taxon>Flammeovirgaceae</taxon>
        <taxon>Flammeovirga</taxon>
    </lineage>
</organism>
<dbReference type="RefSeq" id="WP_126611254.1">
    <property type="nucleotide sequence ID" value="NZ_CP034562.1"/>
</dbReference>
<gene>
    <name evidence="1" type="ORF">EI427_02500</name>
</gene>
<dbReference type="InterPro" id="IPR029044">
    <property type="entry name" value="Nucleotide-diphossugar_trans"/>
</dbReference>
<reference evidence="1 2" key="1">
    <citation type="submission" date="2018-12" db="EMBL/GenBank/DDBJ databases">
        <title>Flammeovirga pectinis sp. nov., isolated from the gut of the Korean scallop, Patinopecten yessoensis.</title>
        <authorList>
            <person name="Bae J.-W."/>
            <person name="Jeong Y.-S."/>
            <person name="Kang W."/>
        </authorList>
    </citation>
    <scope>NUCLEOTIDE SEQUENCE [LARGE SCALE GENOMIC DNA]</scope>
    <source>
        <strain evidence="1 2">L12M1</strain>
    </source>
</reference>
<dbReference type="Gene3D" id="3.90.550.10">
    <property type="entry name" value="Spore Coat Polysaccharide Biosynthesis Protein SpsA, Chain A"/>
    <property type="match status" value="1"/>
</dbReference>
<dbReference type="EMBL" id="CP034562">
    <property type="protein sequence ID" value="AZQ61127.1"/>
    <property type="molecule type" value="Genomic_DNA"/>
</dbReference>
<evidence type="ECO:0000313" key="2">
    <source>
        <dbReference type="Proteomes" id="UP000267268"/>
    </source>
</evidence>
<proteinExistence type="predicted"/>
<keyword evidence="2" id="KW-1185">Reference proteome</keyword>
<accession>A0A3Q9FLT6</accession>
<sequence length="293" mass="35005">MKNIIIYQAYGMEEILNECIMSIHSLSKYENTIDLIVIYTDSVSYLEQRLPQKYVYDFRTITNEQIIDWKGVFSFVHRVKIKVLLDYLNSSTIEQDFNLLYLDTDTIFIENSDLIFEKINNNILLMHDDEGIIVDNKKNIVHKKLTRYLKIRFEEEGDFPLKQTMYNAGVLGFKKSDKELLDKVLLFSDSIHKNRQTHVSEQFSFSVIFSNEKGRGFELLKSYIYHYWNFKEYRTVLKIFFDKYQYSAVISTHFEKIDPRPLQEPKLAYETSGFLKKNIKKLFGKWKMPDYEI</sequence>
<evidence type="ECO:0000313" key="1">
    <source>
        <dbReference type="EMBL" id="AZQ61127.1"/>
    </source>
</evidence>